<dbReference type="Proteomes" id="UP000036987">
    <property type="component" value="Unassembled WGS sequence"/>
</dbReference>
<reference evidence="6" key="1">
    <citation type="journal article" date="2016" name="Nature">
        <title>The genome of the seagrass Zostera marina reveals angiosperm adaptation to the sea.</title>
        <authorList>
            <person name="Olsen J.L."/>
            <person name="Rouze P."/>
            <person name="Verhelst B."/>
            <person name="Lin Y.-C."/>
            <person name="Bayer T."/>
            <person name="Collen J."/>
            <person name="Dattolo E."/>
            <person name="De Paoli E."/>
            <person name="Dittami S."/>
            <person name="Maumus F."/>
            <person name="Michel G."/>
            <person name="Kersting A."/>
            <person name="Lauritano C."/>
            <person name="Lohaus R."/>
            <person name="Toepel M."/>
            <person name="Tonon T."/>
            <person name="Vanneste K."/>
            <person name="Amirebrahimi M."/>
            <person name="Brakel J."/>
            <person name="Bostroem C."/>
            <person name="Chovatia M."/>
            <person name="Grimwood J."/>
            <person name="Jenkins J.W."/>
            <person name="Jueterbock A."/>
            <person name="Mraz A."/>
            <person name="Stam W.T."/>
            <person name="Tice H."/>
            <person name="Bornberg-Bauer E."/>
            <person name="Green P.J."/>
            <person name="Pearson G.A."/>
            <person name="Procaccini G."/>
            <person name="Duarte C.M."/>
            <person name="Schmutz J."/>
            <person name="Reusch T.B.H."/>
            <person name="Van de Peer Y."/>
        </authorList>
    </citation>
    <scope>NUCLEOTIDE SEQUENCE [LARGE SCALE GENOMIC DNA]</scope>
    <source>
        <strain evidence="6">cv. Finnish</strain>
    </source>
</reference>
<feature type="compositionally biased region" description="Basic and acidic residues" evidence="4">
    <location>
        <begin position="348"/>
        <end position="366"/>
    </location>
</feature>
<gene>
    <name evidence="5" type="ORF">ZOSMA_29G00150</name>
</gene>
<evidence type="ECO:0000256" key="3">
    <source>
        <dbReference type="ARBA" id="ARBA00025223"/>
    </source>
</evidence>
<name>A0A0K9PDP3_ZOSMR</name>
<dbReference type="PANTHER" id="PTHR10460:SF10">
    <property type="entry name" value="PROTEIN ABIL3"/>
    <property type="match status" value="1"/>
</dbReference>
<evidence type="ECO:0000256" key="2">
    <source>
        <dbReference type="ARBA" id="ARBA00011513"/>
    </source>
</evidence>
<feature type="compositionally biased region" description="Polar residues" evidence="4">
    <location>
        <begin position="304"/>
        <end position="318"/>
    </location>
</feature>
<comment type="function">
    <text evidence="3">Involved in regulation of actin and microtubule organization. Part of a WAVE complex that activates the Arp2/3 complex.</text>
</comment>
<dbReference type="AlphaFoldDB" id="A0A0K9PDP3"/>
<feature type="region of interest" description="Disordered" evidence="4">
    <location>
        <begin position="181"/>
        <end position="274"/>
    </location>
</feature>
<dbReference type="InterPro" id="IPR028457">
    <property type="entry name" value="ABI"/>
</dbReference>
<protein>
    <recommendedName>
        <fullName evidence="7">Protein ABIL2</fullName>
    </recommendedName>
</protein>
<feature type="region of interest" description="Disordered" evidence="4">
    <location>
        <begin position="344"/>
        <end position="366"/>
    </location>
</feature>
<keyword evidence="6" id="KW-1185">Reference proteome</keyword>
<organism evidence="5 6">
    <name type="scientific">Zostera marina</name>
    <name type="common">Eelgrass</name>
    <dbReference type="NCBI Taxonomy" id="29655"/>
    <lineage>
        <taxon>Eukaryota</taxon>
        <taxon>Viridiplantae</taxon>
        <taxon>Streptophyta</taxon>
        <taxon>Embryophyta</taxon>
        <taxon>Tracheophyta</taxon>
        <taxon>Spermatophyta</taxon>
        <taxon>Magnoliopsida</taxon>
        <taxon>Liliopsida</taxon>
        <taxon>Zosteraceae</taxon>
        <taxon>Zostera</taxon>
    </lineage>
</organism>
<evidence type="ECO:0008006" key="7">
    <source>
        <dbReference type="Google" id="ProtNLM"/>
    </source>
</evidence>
<evidence type="ECO:0000313" key="5">
    <source>
        <dbReference type="EMBL" id="KMZ66367.1"/>
    </source>
</evidence>
<evidence type="ECO:0000256" key="1">
    <source>
        <dbReference type="ARBA" id="ARBA00010020"/>
    </source>
</evidence>
<dbReference type="Gene3D" id="6.10.140.1620">
    <property type="match status" value="1"/>
</dbReference>
<proteinExistence type="inferred from homology"/>
<dbReference type="OrthoDB" id="1927036at2759"/>
<sequence>MYSSSAASSTNFDQNTTQHNTHLQNSIKDLRNLGTQLYSAATYFEVSYTQEDQKRIVKNTLKDYIINAVVNTVNHLTSITQSTDNFINDYVKIDGPAMDFRVSCVEQRLKTYQEYVDHAGLSQQSYLVRNTKYHKRYILPVGAQSESKAVPRVSEFYLHDKGSEARVFQDEFRKIMRENRQSRKVLSLSPSQSSYSSLSSSSSSSKQSIPTASPRAPQPVFPSMNGTRRSDSPIPDSNQTFLQRSVTVVNRTPGSKLNSVSNEQKVPDESHKLSSKFKLHSKSFHKLKTLKKSKSGKSKKKSTNVSHSPSLLSLQSAEEGSDLDIEPHHRTTKAFLKSWINRRKSQKKKEEMMMDASKTSKEIELF</sequence>
<dbReference type="PANTHER" id="PTHR10460">
    <property type="entry name" value="ABL INTERACTOR FAMILY MEMBER"/>
    <property type="match status" value="1"/>
</dbReference>
<feature type="compositionally biased region" description="Basic residues" evidence="4">
    <location>
        <begin position="290"/>
        <end position="302"/>
    </location>
</feature>
<dbReference type="EMBL" id="LFYR01000980">
    <property type="protein sequence ID" value="KMZ66367.1"/>
    <property type="molecule type" value="Genomic_DNA"/>
</dbReference>
<dbReference type="OMA" id="YCIQERT"/>
<feature type="compositionally biased region" description="Polar residues" evidence="4">
    <location>
        <begin position="235"/>
        <end position="264"/>
    </location>
</feature>
<comment type="similarity">
    <text evidence="1">Belongs to the ABI family.</text>
</comment>
<evidence type="ECO:0000256" key="4">
    <source>
        <dbReference type="SAM" id="MobiDB-lite"/>
    </source>
</evidence>
<feature type="region of interest" description="Disordered" evidence="4">
    <location>
        <begin position="290"/>
        <end position="328"/>
    </location>
</feature>
<comment type="caution">
    <text evidence="5">The sequence shown here is derived from an EMBL/GenBank/DDBJ whole genome shotgun (WGS) entry which is preliminary data.</text>
</comment>
<evidence type="ECO:0000313" key="6">
    <source>
        <dbReference type="Proteomes" id="UP000036987"/>
    </source>
</evidence>
<comment type="subunit">
    <text evidence="2">Binds SCAR.</text>
</comment>
<feature type="region of interest" description="Disordered" evidence="4">
    <location>
        <begin position="1"/>
        <end position="20"/>
    </location>
</feature>
<feature type="compositionally biased region" description="Low complexity" evidence="4">
    <location>
        <begin position="186"/>
        <end position="208"/>
    </location>
</feature>
<accession>A0A0K9PDP3</accession>